<keyword evidence="1" id="KW-0238">DNA-binding</keyword>
<dbReference type="InterPro" id="IPR047057">
    <property type="entry name" value="MerR_fam"/>
</dbReference>
<dbReference type="GO" id="GO:0003677">
    <property type="term" value="F:DNA binding"/>
    <property type="evidence" value="ECO:0007669"/>
    <property type="project" value="UniProtKB-KW"/>
</dbReference>
<accession>A0A3L7ITD9</accession>
<dbReference type="InterPro" id="IPR000551">
    <property type="entry name" value="MerR-type_HTH_dom"/>
</dbReference>
<dbReference type="InterPro" id="IPR012925">
    <property type="entry name" value="TipAS_dom"/>
</dbReference>
<dbReference type="SMART" id="SM00422">
    <property type="entry name" value="HTH_MERR"/>
    <property type="match status" value="1"/>
</dbReference>
<dbReference type="PANTHER" id="PTHR30204:SF97">
    <property type="entry name" value="MERR FAMILY REGULATORY PROTEIN"/>
    <property type="match status" value="1"/>
</dbReference>
<dbReference type="PANTHER" id="PTHR30204">
    <property type="entry name" value="REDOX-CYCLING DRUG-SENSING TRANSCRIPTIONAL ACTIVATOR SOXR"/>
    <property type="match status" value="1"/>
</dbReference>
<keyword evidence="4" id="KW-1185">Reference proteome</keyword>
<dbReference type="SUPFAM" id="SSF46955">
    <property type="entry name" value="Putative DNA-binding domain"/>
    <property type="match status" value="1"/>
</dbReference>
<dbReference type="GO" id="GO:0003700">
    <property type="term" value="F:DNA-binding transcription factor activity"/>
    <property type="evidence" value="ECO:0007669"/>
    <property type="project" value="InterPro"/>
</dbReference>
<evidence type="ECO:0000313" key="4">
    <source>
        <dbReference type="Proteomes" id="UP000282460"/>
    </source>
</evidence>
<evidence type="ECO:0000259" key="2">
    <source>
        <dbReference type="PROSITE" id="PS50937"/>
    </source>
</evidence>
<dbReference type="Gene3D" id="1.10.490.50">
    <property type="entry name" value="Antibiotic binding domain of TipA-like multidrug resistance regulators"/>
    <property type="match status" value="1"/>
</dbReference>
<comment type="caution">
    <text evidence="3">The sequence shown here is derived from an EMBL/GenBank/DDBJ whole genome shotgun (WGS) entry which is preliminary data.</text>
</comment>
<dbReference type="PROSITE" id="PS50937">
    <property type="entry name" value="HTH_MERR_2"/>
    <property type="match status" value="1"/>
</dbReference>
<evidence type="ECO:0000256" key="1">
    <source>
        <dbReference type="ARBA" id="ARBA00023125"/>
    </source>
</evidence>
<gene>
    <name evidence="3" type="ORF">D9V28_13860</name>
</gene>
<reference evidence="3 4" key="1">
    <citation type="submission" date="2018-10" db="EMBL/GenBank/DDBJ databases">
        <authorList>
            <person name="Li J."/>
        </authorList>
    </citation>
    <scope>NUCLEOTIDE SEQUENCE [LARGE SCALE GENOMIC DNA]</scope>
    <source>
        <strain evidence="3 4">ZD1-4</strain>
    </source>
</reference>
<dbReference type="AlphaFoldDB" id="A0A3L7ITD9"/>
<dbReference type="CDD" id="cd01106">
    <property type="entry name" value="HTH_TipAL-Mta"/>
    <property type="match status" value="1"/>
</dbReference>
<name>A0A3L7ITD9_9MICO</name>
<protein>
    <submittedName>
        <fullName evidence="3">MerR family transcriptional regulator</fullName>
    </submittedName>
</protein>
<dbReference type="OrthoDB" id="9809391at2"/>
<dbReference type="Pfam" id="PF13411">
    <property type="entry name" value="MerR_1"/>
    <property type="match status" value="1"/>
</dbReference>
<dbReference type="InterPro" id="IPR036244">
    <property type="entry name" value="TipA-like_antibiotic-bd"/>
</dbReference>
<dbReference type="Gene3D" id="1.10.1660.10">
    <property type="match status" value="1"/>
</dbReference>
<sequence length="309" mass="34486">MPRLASVSRPAKCRVRSGSQHPTEAFELECRRCGGGVWHAGKVTDRDFGAGETIGVVARQLGVSVRTLHHWDDQKVASPSARTSGGYRAYSAEDVARLRRVLMLRDLDVPLDRIRFLLSASAAERRQELADRRVALDEKIRRLQAAAKAVDQMLTADETGILLSETEQKRVLGDGWNPLWSAAARERWGDSAQWAEYAERSAHRTADDWLDITESMHGVHDDLASAKRAGTVPGSDCANSLAERHRDVMSSYFYCTHSMHVLIARRYVSDQGFSDFNDGMEPGLAEWLMQVIDANARAHGIEPETAEWE</sequence>
<organism evidence="3 4">
    <name type="scientific">Mycetocola zhadangensis</name>
    <dbReference type="NCBI Taxonomy" id="1164595"/>
    <lineage>
        <taxon>Bacteria</taxon>
        <taxon>Bacillati</taxon>
        <taxon>Actinomycetota</taxon>
        <taxon>Actinomycetes</taxon>
        <taxon>Micrococcales</taxon>
        <taxon>Microbacteriaceae</taxon>
        <taxon>Mycetocola</taxon>
    </lineage>
</organism>
<dbReference type="SUPFAM" id="SSF89082">
    <property type="entry name" value="Antibiotic binding domain of TipA-like multidrug resistance regulators"/>
    <property type="match status" value="1"/>
</dbReference>
<proteinExistence type="predicted"/>
<dbReference type="Pfam" id="PF07739">
    <property type="entry name" value="TipAS"/>
    <property type="match status" value="1"/>
</dbReference>
<dbReference type="EMBL" id="RCWJ01000004">
    <property type="protein sequence ID" value="RLQ81435.1"/>
    <property type="molecule type" value="Genomic_DNA"/>
</dbReference>
<feature type="domain" description="HTH merR-type" evidence="2">
    <location>
        <begin position="53"/>
        <end position="120"/>
    </location>
</feature>
<dbReference type="InterPro" id="IPR009061">
    <property type="entry name" value="DNA-bd_dom_put_sf"/>
</dbReference>
<evidence type="ECO:0000313" key="3">
    <source>
        <dbReference type="EMBL" id="RLQ81435.1"/>
    </source>
</evidence>
<dbReference type="Proteomes" id="UP000282460">
    <property type="component" value="Unassembled WGS sequence"/>
</dbReference>